<reference evidence="2 3" key="1">
    <citation type="journal article" date="2022" name="Allergy">
        <title>Genome assembly and annotation of Periplaneta americana reveal a comprehensive cockroach allergen profile.</title>
        <authorList>
            <person name="Wang L."/>
            <person name="Xiong Q."/>
            <person name="Saelim N."/>
            <person name="Wang L."/>
            <person name="Nong W."/>
            <person name="Wan A.T."/>
            <person name="Shi M."/>
            <person name="Liu X."/>
            <person name="Cao Q."/>
            <person name="Hui J.H.L."/>
            <person name="Sookrung N."/>
            <person name="Leung T.F."/>
            <person name="Tungtrongchitr A."/>
            <person name="Tsui S.K.W."/>
        </authorList>
    </citation>
    <scope>NUCLEOTIDE SEQUENCE [LARGE SCALE GENOMIC DNA]</scope>
    <source>
        <strain evidence="2">PWHHKU_190912</strain>
    </source>
</reference>
<protein>
    <submittedName>
        <fullName evidence="2">Uncharacterized protein</fullName>
    </submittedName>
</protein>
<feature type="region of interest" description="Disordered" evidence="1">
    <location>
        <begin position="92"/>
        <end position="113"/>
    </location>
</feature>
<dbReference type="Proteomes" id="UP001148838">
    <property type="component" value="Unassembled WGS sequence"/>
</dbReference>
<keyword evidence="3" id="KW-1185">Reference proteome</keyword>
<gene>
    <name evidence="2" type="ORF">ANN_00700</name>
</gene>
<evidence type="ECO:0000313" key="3">
    <source>
        <dbReference type="Proteomes" id="UP001148838"/>
    </source>
</evidence>
<organism evidence="2 3">
    <name type="scientific">Periplaneta americana</name>
    <name type="common">American cockroach</name>
    <name type="synonym">Blatta americana</name>
    <dbReference type="NCBI Taxonomy" id="6978"/>
    <lineage>
        <taxon>Eukaryota</taxon>
        <taxon>Metazoa</taxon>
        <taxon>Ecdysozoa</taxon>
        <taxon>Arthropoda</taxon>
        <taxon>Hexapoda</taxon>
        <taxon>Insecta</taxon>
        <taxon>Pterygota</taxon>
        <taxon>Neoptera</taxon>
        <taxon>Polyneoptera</taxon>
        <taxon>Dictyoptera</taxon>
        <taxon>Blattodea</taxon>
        <taxon>Blattoidea</taxon>
        <taxon>Blattidae</taxon>
        <taxon>Blattinae</taxon>
        <taxon>Periplaneta</taxon>
    </lineage>
</organism>
<evidence type="ECO:0000256" key="1">
    <source>
        <dbReference type="SAM" id="MobiDB-lite"/>
    </source>
</evidence>
<accession>A0ABQ8TTA6</accession>
<name>A0ABQ8TTA6_PERAM</name>
<feature type="region of interest" description="Disordered" evidence="1">
    <location>
        <begin position="1"/>
        <end position="21"/>
    </location>
</feature>
<proteinExistence type="predicted"/>
<comment type="caution">
    <text evidence="2">The sequence shown here is derived from an EMBL/GenBank/DDBJ whole genome shotgun (WGS) entry which is preliminary data.</text>
</comment>
<evidence type="ECO:0000313" key="2">
    <source>
        <dbReference type="EMBL" id="KAJ4449302.1"/>
    </source>
</evidence>
<dbReference type="EMBL" id="JAJSOF020000003">
    <property type="protein sequence ID" value="KAJ4449302.1"/>
    <property type="molecule type" value="Genomic_DNA"/>
</dbReference>
<sequence>MINRDHRLDAGAGGSRGAPSAAAVAKIKEERKLNSKVKQAQGFLQEEDAGEDWLENDVVTKGRPIKRRCLERNRRFVGEDVNNEDVDIEEVMTPEEEHRSGTPVRSVTPQPAKPIESAVRVRVDSRLLLVPVQTPEQQSIGWLAQEAARRYYSFMSLDIITSIKIARLRWAGHVKRMDECEIPRKVMEYGIAGGRRVGRPKLRWMDCVMDDIKRLGVKNWWTVAKDRD</sequence>